<keyword evidence="2" id="KW-1185">Reference proteome</keyword>
<protein>
    <submittedName>
        <fullName evidence="1">Uncharacterized protein</fullName>
    </submittedName>
</protein>
<sequence length="229" mass="25906">MSLSATPAAPPGMTPEDLPIVPGSVVLTTEVNPNPVIEAPVPQISRALVQKRHNYRKKALFDARLAVVLDRGLERHSVLFDRLTARDMSGDETETYGGQRTLPATYQIVETRWQSKEFKTFMRTLDAMHRNDWETAQFGQRANARLGSPPRTRILRADDSAEDGYAPRGLWRNCYDQDWLHDLAPPFALDLGIIDTDYNFDLKPGFDRHGHVAERGWADKEETYAEVDA</sequence>
<organism evidence="1 2">
    <name type="scientific">Trametes pubescens</name>
    <name type="common">White-rot fungus</name>
    <dbReference type="NCBI Taxonomy" id="154538"/>
    <lineage>
        <taxon>Eukaryota</taxon>
        <taxon>Fungi</taxon>
        <taxon>Dikarya</taxon>
        <taxon>Basidiomycota</taxon>
        <taxon>Agaricomycotina</taxon>
        <taxon>Agaricomycetes</taxon>
        <taxon>Polyporales</taxon>
        <taxon>Polyporaceae</taxon>
        <taxon>Trametes</taxon>
    </lineage>
</organism>
<gene>
    <name evidence="1" type="ORF">TRAPUB_1400</name>
</gene>
<name>A0A1M2VJG3_TRAPU</name>
<evidence type="ECO:0000313" key="2">
    <source>
        <dbReference type="Proteomes" id="UP000184267"/>
    </source>
</evidence>
<proteinExistence type="predicted"/>
<dbReference type="AlphaFoldDB" id="A0A1M2VJG3"/>
<dbReference type="Proteomes" id="UP000184267">
    <property type="component" value="Unassembled WGS sequence"/>
</dbReference>
<dbReference type="STRING" id="154538.A0A1M2VJG3"/>
<dbReference type="OrthoDB" id="2731524at2759"/>
<reference evidence="1 2" key="1">
    <citation type="submission" date="2016-10" db="EMBL/GenBank/DDBJ databases">
        <title>Genome sequence of the basidiomycete white-rot fungus Trametes pubescens.</title>
        <authorList>
            <person name="Makela M.R."/>
            <person name="Granchi Z."/>
            <person name="Peng M."/>
            <person name="De Vries R.P."/>
            <person name="Grigoriev I."/>
            <person name="Riley R."/>
            <person name="Hilden K."/>
        </authorList>
    </citation>
    <scope>NUCLEOTIDE SEQUENCE [LARGE SCALE GENOMIC DNA]</scope>
    <source>
        <strain evidence="1 2">FBCC735</strain>
    </source>
</reference>
<dbReference type="EMBL" id="MNAD01001132">
    <property type="protein sequence ID" value="OJT07710.1"/>
    <property type="molecule type" value="Genomic_DNA"/>
</dbReference>
<evidence type="ECO:0000313" key="1">
    <source>
        <dbReference type="EMBL" id="OJT07710.1"/>
    </source>
</evidence>
<accession>A0A1M2VJG3</accession>
<comment type="caution">
    <text evidence="1">The sequence shown here is derived from an EMBL/GenBank/DDBJ whole genome shotgun (WGS) entry which is preliminary data.</text>
</comment>